<reference evidence="1" key="2">
    <citation type="submission" date="2014-06" db="EMBL/GenBank/DDBJ databases">
        <title>Draft genome sequence of Eubacterium siraeum (DSM 15702).</title>
        <authorList>
            <person name="Sudarsanam P."/>
            <person name="Ley R."/>
            <person name="Guruge J."/>
            <person name="Turnbaugh P.J."/>
            <person name="Mahowald M."/>
            <person name="Liep D."/>
            <person name="Gordon J."/>
        </authorList>
    </citation>
    <scope>NUCLEOTIDE SEQUENCE</scope>
    <source>
        <strain evidence="1">DSM 15702</strain>
    </source>
</reference>
<dbReference type="AlphaFoldDB" id="B0MP65"/>
<sequence length="45" mass="5121">MFSQTFNPYVEAIIMAYGMTAGHSRHNALLNKIQAVGQWNVPRRT</sequence>
<proteinExistence type="predicted"/>
<dbReference type="Proteomes" id="UP000005326">
    <property type="component" value="Unassembled WGS sequence"/>
</dbReference>
<dbReference type="EMBL" id="ABCA03000048">
    <property type="protein sequence ID" value="EDS00455.1"/>
    <property type="molecule type" value="Genomic_DNA"/>
</dbReference>
<keyword evidence="2" id="KW-1185">Reference proteome</keyword>
<comment type="caution">
    <text evidence="1">The sequence shown here is derived from an EMBL/GenBank/DDBJ whole genome shotgun (WGS) entry which is preliminary data.</text>
</comment>
<organism evidence="1 2">
    <name type="scientific">[Eubacterium] siraeum DSM 15702</name>
    <dbReference type="NCBI Taxonomy" id="428128"/>
    <lineage>
        <taxon>Bacteria</taxon>
        <taxon>Bacillati</taxon>
        <taxon>Bacillota</taxon>
        <taxon>Clostridia</taxon>
        <taxon>Eubacteriales</taxon>
        <taxon>Oscillospiraceae</taxon>
        <taxon>Oscillospiraceae incertae sedis</taxon>
    </lineage>
</organism>
<evidence type="ECO:0000313" key="2">
    <source>
        <dbReference type="Proteomes" id="UP000005326"/>
    </source>
</evidence>
<protein>
    <submittedName>
        <fullName evidence="1">Uncharacterized protein</fullName>
    </submittedName>
</protein>
<name>B0MP65_9FIRM</name>
<reference evidence="1" key="1">
    <citation type="submission" date="2007-10" db="EMBL/GenBank/DDBJ databases">
        <authorList>
            <person name="Fulton L."/>
            <person name="Clifton S."/>
            <person name="Fulton B."/>
            <person name="Xu J."/>
            <person name="Minx P."/>
            <person name="Pepin K.H."/>
            <person name="Johnson M."/>
            <person name="Thiruvilangam P."/>
            <person name="Bhonagiri V."/>
            <person name="Nash W.E."/>
            <person name="Mardis E.R."/>
            <person name="Wilson R.K."/>
        </authorList>
    </citation>
    <scope>NUCLEOTIDE SEQUENCE [LARGE SCALE GENOMIC DNA]</scope>
    <source>
        <strain evidence="1">DSM 15702</strain>
    </source>
</reference>
<accession>B0MP65</accession>
<gene>
    <name evidence="1" type="ORF">EUBSIR_01623</name>
</gene>
<evidence type="ECO:0000313" key="1">
    <source>
        <dbReference type="EMBL" id="EDS00455.1"/>
    </source>
</evidence>